<proteinExistence type="predicted"/>
<protein>
    <submittedName>
        <fullName evidence="1">Uncharacterized protein</fullName>
    </submittedName>
</protein>
<accession>J9FZX8</accession>
<organism evidence="1">
    <name type="scientific">gut metagenome</name>
    <dbReference type="NCBI Taxonomy" id="749906"/>
    <lineage>
        <taxon>unclassified sequences</taxon>
        <taxon>metagenomes</taxon>
        <taxon>organismal metagenomes</taxon>
    </lineage>
</organism>
<evidence type="ECO:0000313" key="1">
    <source>
        <dbReference type="EMBL" id="EJX00129.1"/>
    </source>
</evidence>
<dbReference type="AlphaFoldDB" id="J9FZX8"/>
<reference evidence="1" key="1">
    <citation type="journal article" date="2012" name="PLoS ONE">
        <title>Gene sets for utilization of primary and secondary nutrition supplies in the distal gut of endangered iberian lynx.</title>
        <authorList>
            <person name="Alcaide M."/>
            <person name="Messina E."/>
            <person name="Richter M."/>
            <person name="Bargiela R."/>
            <person name="Peplies J."/>
            <person name="Huws S.A."/>
            <person name="Newbold C.J."/>
            <person name="Golyshin P.N."/>
            <person name="Simon M.A."/>
            <person name="Lopez G."/>
            <person name="Yakimov M.M."/>
            <person name="Ferrer M."/>
        </authorList>
    </citation>
    <scope>NUCLEOTIDE SEQUENCE</scope>
</reference>
<sequence length="41" mass="4467">MRSSAPTKRISDSGKRLLIVLAIEIAGKMWPPVPPPLIITL</sequence>
<comment type="caution">
    <text evidence="1">The sequence shown here is derived from an EMBL/GenBank/DDBJ whole genome shotgun (WGS) entry which is preliminary data.</text>
</comment>
<gene>
    <name evidence="1" type="ORF">EVA_11766</name>
</gene>
<dbReference type="EMBL" id="AMCI01003519">
    <property type="protein sequence ID" value="EJX00129.1"/>
    <property type="molecule type" value="Genomic_DNA"/>
</dbReference>
<name>J9FZX8_9ZZZZ</name>